<sequence length="538" mass="60365">MRKIYTNGNIYTLDSTKPLVQSVVIENGRFIDMGTDSEMLLHWSNPTCEVINFGGKTVTPGLVDSHLHLSLIADQFMNLDLTGVTSKSQMLEKIRDKARTLKPNEWLLGGGWDENLFIEGLIPTIEELDYVSPYNPLFLTRICTHAAVVNTRALERSNYHPSMSIPEGGSIVLNEQTKTPTGLVLESASEIFQQHIPEKSYEELLRSMRQAIHYSMERGLTSVHTNDPLFLGGLEQTYRIYDTLLNQEKLGLRANLLINHDFIEDIRAAGMYAGFGNETLNIGAIKIFADGAFGRRTALLTEPYHDDPNNYGEAMLDQESLIAIVRKARELSMPIAVHTIGDQALENVLDVLDLFPAVSHRDRLIHAQVLRKELIERLAVPSRVADIQPRFVVGDFPWVKERLGEKRIELAYAWKTLMEKGVICTGGSDSPVEPADPLLGIHAAVTRRAPGETHSGWNPKEKLLMYEAFRLFTDLTAYATNEETMKGTISRGKLADMTVLSNNPFSMLDPDELLDTKVEMTIIGGEIKFQQTNQYSTF</sequence>
<dbReference type="GO" id="GO:0016787">
    <property type="term" value="F:hydrolase activity"/>
    <property type="evidence" value="ECO:0007669"/>
    <property type="project" value="UniProtKB-KW"/>
</dbReference>
<dbReference type="InterPro" id="IPR032466">
    <property type="entry name" value="Metal_Hydrolase"/>
</dbReference>
<dbReference type="Gene3D" id="3.10.310.70">
    <property type="match status" value="1"/>
</dbReference>
<comment type="caution">
    <text evidence="2">The sequence shown here is derived from an EMBL/GenBank/DDBJ whole genome shotgun (WGS) entry which is preliminary data.</text>
</comment>
<evidence type="ECO:0000259" key="1">
    <source>
        <dbReference type="Pfam" id="PF07969"/>
    </source>
</evidence>
<gene>
    <name evidence="2" type="ORF">ABC228_05635</name>
</gene>
<organism evidence="2 3">
    <name type="scientific">Ornithinibacillus xuwenensis</name>
    <dbReference type="NCBI Taxonomy" id="3144668"/>
    <lineage>
        <taxon>Bacteria</taxon>
        <taxon>Bacillati</taxon>
        <taxon>Bacillota</taxon>
        <taxon>Bacilli</taxon>
        <taxon>Bacillales</taxon>
        <taxon>Bacillaceae</taxon>
        <taxon>Ornithinibacillus</taxon>
    </lineage>
</organism>
<dbReference type="CDD" id="cd01300">
    <property type="entry name" value="YtcJ_like"/>
    <property type="match status" value="1"/>
</dbReference>
<protein>
    <submittedName>
        <fullName evidence="2">Amidohydrolase</fullName>
        <ecNumber evidence="2">3.5.-.-</ecNumber>
    </submittedName>
</protein>
<dbReference type="InterPro" id="IPR011059">
    <property type="entry name" value="Metal-dep_hydrolase_composite"/>
</dbReference>
<dbReference type="PANTHER" id="PTHR22642">
    <property type="entry name" value="IMIDAZOLONEPROPIONASE"/>
    <property type="match status" value="1"/>
</dbReference>
<reference evidence="2 3" key="1">
    <citation type="submission" date="2024-05" db="EMBL/GenBank/DDBJ databases">
        <authorList>
            <person name="Haq I."/>
            <person name="Ullah Z."/>
            <person name="Ahmad R."/>
            <person name="Li M."/>
            <person name="Tong Y."/>
        </authorList>
    </citation>
    <scope>NUCLEOTIDE SEQUENCE [LARGE SCALE GENOMIC DNA]</scope>
    <source>
        <strain evidence="2 3">16A2E</strain>
    </source>
</reference>
<dbReference type="Pfam" id="PF07969">
    <property type="entry name" value="Amidohydro_3"/>
    <property type="match status" value="1"/>
</dbReference>
<dbReference type="EMBL" id="JBDIML010000001">
    <property type="protein sequence ID" value="MEN2766664.1"/>
    <property type="molecule type" value="Genomic_DNA"/>
</dbReference>
<feature type="domain" description="Amidohydrolase 3" evidence="1">
    <location>
        <begin position="49"/>
        <end position="527"/>
    </location>
</feature>
<dbReference type="Gene3D" id="2.30.40.10">
    <property type="entry name" value="Urease, subunit C, domain 1"/>
    <property type="match status" value="1"/>
</dbReference>
<dbReference type="PANTHER" id="PTHR22642:SF2">
    <property type="entry name" value="PROTEIN LONG AFTER FAR-RED 3"/>
    <property type="match status" value="1"/>
</dbReference>
<name>A0ABU9XEH6_9BACI</name>
<evidence type="ECO:0000313" key="2">
    <source>
        <dbReference type="EMBL" id="MEN2766664.1"/>
    </source>
</evidence>
<dbReference type="InterPro" id="IPR013108">
    <property type="entry name" value="Amidohydro_3"/>
</dbReference>
<proteinExistence type="predicted"/>
<keyword evidence="3" id="KW-1185">Reference proteome</keyword>
<dbReference type="Gene3D" id="3.20.20.140">
    <property type="entry name" value="Metal-dependent hydrolases"/>
    <property type="match status" value="1"/>
</dbReference>
<dbReference type="SUPFAM" id="SSF51556">
    <property type="entry name" value="Metallo-dependent hydrolases"/>
    <property type="match status" value="1"/>
</dbReference>
<dbReference type="SUPFAM" id="SSF51338">
    <property type="entry name" value="Composite domain of metallo-dependent hydrolases"/>
    <property type="match status" value="1"/>
</dbReference>
<keyword evidence="2" id="KW-0378">Hydrolase</keyword>
<dbReference type="RefSeq" id="WP_345824108.1">
    <property type="nucleotide sequence ID" value="NZ_JBDIML010000001.1"/>
</dbReference>
<accession>A0ABU9XEH6</accession>
<dbReference type="EC" id="3.5.-.-" evidence="2"/>
<dbReference type="Proteomes" id="UP001444625">
    <property type="component" value="Unassembled WGS sequence"/>
</dbReference>
<evidence type="ECO:0000313" key="3">
    <source>
        <dbReference type="Proteomes" id="UP001444625"/>
    </source>
</evidence>
<dbReference type="InterPro" id="IPR033932">
    <property type="entry name" value="YtcJ-like"/>
</dbReference>